<dbReference type="GO" id="GO:0006508">
    <property type="term" value="P:proteolysis"/>
    <property type="evidence" value="ECO:0007669"/>
    <property type="project" value="UniProtKB-KW"/>
</dbReference>
<proteinExistence type="inferred from homology"/>
<evidence type="ECO:0000256" key="1">
    <source>
        <dbReference type="ARBA" id="ARBA00001585"/>
    </source>
</evidence>
<dbReference type="PIRSF" id="PIRSF006431">
    <property type="entry name" value="Pept_S33"/>
    <property type="match status" value="1"/>
</dbReference>
<reference evidence="11" key="1">
    <citation type="journal article" date="2015" name="Nature">
        <title>Complex archaea that bridge the gap between prokaryotes and eukaryotes.</title>
        <authorList>
            <person name="Spang A."/>
            <person name="Saw J.H."/>
            <person name="Jorgensen S.L."/>
            <person name="Zaremba-Niedzwiedzka K."/>
            <person name="Martijn J."/>
            <person name="Lind A.E."/>
            <person name="van Eijk R."/>
            <person name="Schleper C."/>
            <person name="Guy L."/>
            <person name="Ettema T.J."/>
        </authorList>
    </citation>
    <scope>NUCLEOTIDE SEQUENCE</scope>
</reference>
<keyword evidence="8" id="KW-0378">Hydrolase</keyword>
<protein>
    <recommendedName>
        <fullName evidence="4">prolyl aminopeptidase</fullName>
        <ecNumber evidence="4">3.4.11.5</ecNumber>
    </recommendedName>
    <alternativeName>
        <fullName evidence="9">Prolyl aminopeptidase</fullName>
    </alternativeName>
</protein>
<accession>A0A0F9QAE5</accession>
<name>A0A0F9QAE5_9ZZZZ</name>
<keyword evidence="7" id="KW-0645">Protease</keyword>
<dbReference type="GO" id="GO:0004177">
    <property type="term" value="F:aminopeptidase activity"/>
    <property type="evidence" value="ECO:0007669"/>
    <property type="project" value="UniProtKB-KW"/>
</dbReference>
<evidence type="ECO:0000256" key="6">
    <source>
        <dbReference type="ARBA" id="ARBA00022490"/>
    </source>
</evidence>
<dbReference type="InterPro" id="IPR000073">
    <property type="entry name" value="AB_hydrolase_1"/>
</dbReference>
<keyword evidence="6" id="KW-0963">Cytoplasm</keyword>
<dbReference type="Gene3D" id="3.40.50.1820">
    <property type="entry name" value="alpha/beta hydrolase"/>
    <property type="match status" value="1"/>
</dbReference>
<comment type="subcellular location">
    <subcellularLocation>
        <location evidence="2">Cytoplasm</location>
    </subcellularLocation>
</comment>
<dbReference type="GO" id="GO:0005737">
    <property type="term" value="C:cytoplasm"/>
    <property type="evidence" value="ECO:0007669"/>
    <property type="project" value="UniProtKB-SubCell"/>
</dbReference>
<dbReference type="NCBIfam" id="TIGR01249">
    <property type="entry name" value="pro_imino_pep_1"/>
    <property type="match status" value="1"/>
</dbReference>
<dbReference type="InterPro" id="IPR005944">
    <property type="entry name" value="Pro_iminopeptidase"/>
</dbReference>
<dbReference type="EMBL" id="LAZR01001760">
    <property type="protein sequence ID" value="KKN39494.1"/>
    <property type="molecule type" value="Genomic_DNA"/>
</dbReference>
<evidence type="ECO:0000256" key="9">
    <source>
        <dbReference type="ARBA" id="ARBA00029605"/>
    </source>
</evidence>
<evidence type="ECO:0000256" key="3">
    <source>
        <dbReference type="ARBA" id="ARBA00010088"/>
    </source>
</evidence>
<gene>
    <name evidence="11" type="ORF">LCGC14_0742730</name>
</gene>
<evidence type="ECO:0000256" key="2">
    <source>
        <dbReference type="ARBA" id="ARBA00004496"/>
    </source>
</evidence>
<evidence type="ECO:0000256" key="4">
    <source>
        <dbReference type="ARBA" id="ARBA00012568"/>
    </source>
</evidence>
<evidence type="ECO:0000256" key="5">
    <source>
        <dbReference type="ARBA" id="ARBA00022438"/>
    </source>
</evidence>
<sequence>MPGIPVVFLHGGPGSGCRPSHRCYFDPNIYRIVLFDQRGCGRSLPHGELENNNTSFLIADMETIRQQLNIDRWLIFGGSWGSTLGLCYAQRHPDNVLAMILRGIFLGRQQDIDWVYKEGGASRLFPDAWQQLVQHLPKADQTSPLNAYYQQLTAPDEVHQMAAAKLLQAWESTIVTLRDHEHQPDLTKEPSPLAHSRIQLHFSLDECFIADKPILKNIDTIRDIPTIIVQGRYDIVCPTQQAWELHQAWPEAKLDIIPMAGHAAGEPALINALVHATRQMAKQLSPKHFQPSA</sequence>
<dbReference type="AlphaFoldDB" id="A0A0F9QAE5"/>
<dbReference type="InterPro" id="IPR002410">
    <property type="entry name" value="Peptidase_S33"/>
</dbReference>
<comment type="catalytic activity">
    <reaction evidence="1">
        <text>Release of N-terminal proline from a peptide.</text>
        <dbReference type="EC" id="3.4.11.5"/>
    </reaction>
</comment>
<dbReference type="InterPro" id="IPR029058">
    <property type="entry name" value="AB_hydrolase_fold"/>
</dbReference>
<evidence type="ECO:0000256" key="8">
    <source>
        <dbReference type="ARBA" id="ARBA00022801"/>
    </source>
</evidence>
<dbReference type="PANTHER" id="PTHR43722:SF1">
    <property type="entry name" value="PROLINE IMINOPEPTIDASE"/>
    <property type="match status" value="1"/>
</dbReference>
<dbReference type="Pfam" id="PF00561">
    <property type="entry name" value="Abhydrolase_1"/>
    <property type="match status" value="1"/>
</dbReference>
<evidence type="ECO:0000313" key="11">
    <source>
        <dbReference type="EMBL" id="KKN39494.1"/>
    </source>
</evidence>
<keyword evidence="5" id="KW-0031">Aminopeptidase</keyword>
<comment type="similarity">
    <text evidence="3">Belongs to the peptidase S33 family.</text>
</comment>
<dbReference type="SUPFAM" id="SSF53474">
    <property type="entry name" value="alpha/beta-Hydrolases"/>
    <property type="match status" value="1"/>
</dbReference>
<comment type="caution">
    <text evidence="11">The sequence shown here is derived from an EMBL/GenBank/DDBJ whole genome shotgun (WGS) entry which is preliminary data.</text>
</comment>
<dbReference type="PANTHER" id="PTHR43722">
    <property type="entry name" value="PROLINE IMINOPEPTIDASE"/>
    <property type="match status" value="1"/>
</dbReference>
<evidence type="ECO:0000259" key="10">
    <source>
        <dbReference type="Pfam" id="PF00561"/>
    </source>
</evidence>
<organism evidence="11">
    <name type="scientific">marine sediment metagenome</name>
    <dbReference type="NCBI Taxonomy" id="412755"/>
    <lineage>
        <taxon>unclassified sequences</taxon>
        <taxon>metagenomes</taxon>
        <taxon>ecological metagenomes</taxon>
    </lineage>
</organism>
<dbReference type="PRINTS" id="PR00793">
    <property type="entry name" value="PROAMNOPTASE"/>
</dbReference>
<dbReference type="EC" id="3.4.11.5" evidence="4"/>
<evidence type="ECO:0000256" key="7">
    <source>
        <dbReference type="ARBA" id="ARBA00022670"/>
    </source>
</evidence>
<feature type="domain" description="AB hydrolase-1" evidence="10">
    <location>
        <begin position="5"/>
        <end position="264"/>
    </location>
</feature>